<keyword evidence="1" id="KW-0378">Hydrolase</keyword>
<gene>
    <name evidence="1" type="ORF">ACFOUW_25265</name>
</gene>
<dbReference type="GO" id="GO:0016787">
    <property type="term" value="F:hydrolase activity"/>
    <property type="evidence" value="ECO:0007669"/>
    <property type="project" value="UniProtKB-KW"/>
</dbReference>
<reference evidence="2" key="1">
    <citation type="journal article" date="2019" name="Int. J. Syst. Evol. Microbiol.">
        <title>The Global Catalogue of Microorganisms (GCM) 10K type strain sequencing project: providing services to taxonomists for standard genome sequencing and annotation.</title>
        <authorList>
            <consortium name="The Broad Institute Genomics Platform"/>
            <consortium name="The Broad Institute Genome Sequencing Center for Infectious Disease"/>
            <person name="Wu L."/>
            <person name="Ma J."/>
        </authorList>
    </citation>
    <scope>NUCLEOTIDE SEQUENCE [LARGE SCALE GENOMIC DNA]</scope>
    <source>
        <strain evidence="2">CGMCC 4.7241</strain>
    </source>
</reference>
<proteinExistence type="predicted"/>
<dbReference type="EMBL" id="JBHRZH010000023">
    <property type="protein sequence ID" value="MFC3764169.1"/>
    <property type="molecule type" value="Genomic_DNA"/>
</dbReference>
<accession>A0ABV7YJK3</accession>
<dbReference type="RefSeq" id="WP_205114854.1">
    <property type="nucleotide sequence ID" value="NZ_JAFBCM010000001.1"/>
</dbReference>
<protein>
    <submittedName>
        <fullName evidence="1">Alpha/beta fold hydrolase</fullName>
    </submittedName>
</protein>
<sequence length="268" mass="28860">MPQATLHDDSTIDLTVAGSGPTVLVAVDELTKGLVDELADTFHVVGFDLTAHTMATPKPDTLTPDNLAADLLAIADAAGAERFAYYGYSWLALAGLQLAIRTDRLDALVMGGYPPLDGPYAEMLAVTEATHQLSLNPKPSEPATQPAQPAQDGEIDWETVELTVPEPVTRQFMTLYQGLRGFDDRAAQPAVQCPRLAVVGSADRIVYSERWGGVTVDLAGPVVRNAAELRELGWDVEVLEGLDHLTAMQPANLLPVLEPWLANVLTRR</sequence>
<dbReference type="InterPro" id="IPR029058">
    <property type="entry name" value="AB_hydrolase_fold"/>
</dbReference>
<organism evidence="1 2">
    <name type="scientific">Tenggerimyces flavus</name>
    <dbReference type="NCBI Taxonomy" id="1708749"/>
    <lineage>
        <taxon>Bacteria</taxon>
        <taxon>Bacillati</taxon>
        <taxon>Actinomycetota</taxon>
        <taxon>Actinomycetes</taxon>
        <taxon>Propionibacteriales</taxon>
        <taxon>Nocardioidaceae</taxon>
        <taxon>Tenggerimyces</taxon>
    </lineage>
</organism>
<evidence type="ECO:0000313" key="2">
    <source>
        <dbReference type="Proteomes" id="UP001595699"/>
    </source>
</evidence>
<comment type="caution">
    <text evidence="1">The sequence shown here is derived from an EMBL/GenBank/DDBJ whole genome shotgun (WGS) entry which is preliminary data.</text>
</comment>
<keyword evidence="2" id="KW-1185">Reference proteome</keyword>
<name>A0ABV7YJK3_9ACTN</name>
<evidence type="ECO:0000313" key="1">
    <source>
        <dbReference type="EMBL" id="MFC3764169.1"/>
    </source>
</evidence>
<dbReference type="Gene3D" id="3.40.50.1820">
    <property type="entry name" value="alpha/beta hydrolase"/>
    <property type="match status" value="1"/>
</dbReference>
<dbReference type="Proteomes" id="UP001595699">
    <property type="component" value="Unassembled WGS sequence"/>
</dbReference>
<dbReference type="SUPFAM" id="SSF53474">
    <property type="entry name" value="alpha/beta-Hydrolases"/>
    <property type="match status" value="1"/>
</dbReference>